<dbReference type="Gene3D" id="3.90.1590.10">
    <property type="entry name" value="glutathione-dependent formaldehyde- activating enzyme (gfa)"/>
    <property type="match status" value="1"/>
</dbReference>
<feature type="domain" description="CENP-V/GFA" evidence="5">
    <location>
        <begin position="2"/>
        <end position="116"/>
    </location>
</feature>
<protein>
    <recommendedName>
        <fullName evidence="5">CENP-V/GFA domain-containing protein</fullName>
    </recommendedName>
</protein>
<evidence type="ECO:0000256" key="3">
    <source>
        <dbReference type="ARBA" id="ARBA00022833"/>
    </source>
</evidence>
<accession>A0A0B7KGU0</accession>
<evidence type="ECO:0000313" key="6">
    <source>
        <dbReference type="EMBL" id="CEO56314.1"/>
    </source>
</evidence>
<evidence type="ECO:0000256" key="1">
    <source>
        <dbReference type="ARBA" id="ARBA00005495"/>
    </source>
</evidence>
<evidence type="ECO:0000256" key="2">
    <source>
        <dbReference type="ARBA" id="ARBA00022723"/>
    </source>
</evidence>
<keyword evidence="2" id="KW-0479">Metal-binding</keyword>
<keyword evidence="3" id="KW-0862">Zinc</keyword>
<dbReference type="PANTHER" id="PTHR33337:SF30">
    <property type="entry name" value="DUF636 DOMAIN PROTEIN (AFU_ORTHOLOGUE AFUA_1G03180)"/>
    <property type="match status" value="1"/>
</dbReference>
<dbReference type="InterPro" id="IPR006913">
    <property type="entry name" value="CENP-V/GFA"/>
</dbReference>
<comment type="similarity">
    <text evidence="1">Belongs to the Gfa family.</text>
</comment>
<dbReference type="GO" id="GO:0046872">
    <property type="term" value="F:metal ion binding"/>
    <property type="evidence" value="ECO:0007669"/>
    <property type="project" value="UniProtKB-KW"/>
</dbReference>
<dbReference type="Pfam" id="PF04828">
    <property type="entry name" value="GFA"/>
    <property type="match status" value="1"/>
</dbReference>
<dbReference type="PANTHER" id="PTHR33337">
    <property type="entry name" value="GFA DOMAIN-CONTAINING PROTEIN"/>
    <property type="match status" value="1"/>
</dbReference>
<name>A0A0B7KGU0_BIOOC</name>
<keyword evidence="4" id="KW-0456">Lyase</keyword>
<dbReference type="PROSITE" id="PS51891">
    <property type="entry name" value="CENP_V_GFA"/>
    <property type="match status" value="1"/>
</dbReference>
<dbReference type="GO" id="GO:0016846">
    <property type="term" value="F:carbon-sulfur lyase activity"/>
    <property type="evidence" value="ECO:0007669"/>
    <property type="project" value="InterPro"/>
</dbReference>
<sequence>MHTGQCHCGAVKIEIRGEPAAIGQCFCRDCRRTSGGTNALNWFVPAEQLKLEGNPKTYAMKGGSGQLVTNYFCANCGVTLYREGEVMPGTLFVKAGVLDDIQAVNQLRPHGEIFVRARPDWVTPVAGASQKQEML</sequence>
<proteinExistence type="inferred from homology"/>
<dbReference type="SUPFAM" id="SSF51316">
    <property type="entry name" value="Mss4-like"/>
    <property type="match status" value="1"/>
</dbReference>
<dbReference type="EMBL" id="CDPU01000064">
    <property type="protein sequence ID" value="CEO56314.1"/>
    <property type="molecule type" value="Genomic_DNA"/>
</dbReference>
<evidence type="ECO:0000256" key="4">
    <source>
        <dbReference type="ARBA" id="ARBA00023239"/>
    </source>
</evidence>
<dbReference type="InterPro" id="IPR011057">
    <property type="entry name" value="Mss4-like_sf"/>
</dbReference>
<dbReference type="AlphaFoldDB" id="A0A0B7KGU0"/>
<organism evidence="6">
    <name type="scientific">Bionectria ochroleuca</name>
    <name type="common">Gliocladium roseum</name>
    <dbReference type="NCBI Taxonomy" id="29856"/>
    <lineage>
        <taxon>Eukaryota</taxon>
        <taxon>Fungi</taxon>
        <taxon>Dikarya</taxon>
        <taxon>Ascomycota</taxon>
        <taxon>Pezizomycotina</taxon>
        <taxon>Sordariomycetes</taxon>
        <taxon>Hypocreomycetidae</taxon>
        <taxon>Hypocreales</taxon>
        <taxon>Bionectriaceae</taxon>
        <taxon>Clonostachys</taxon>
    </lineage>
</organism>
<evidence type="ECO:0000259" key="5">
    <source>
        <dbReference type="PROSITE" id="PS51891"/>
    </source>
</evidence>
<reference evidence="6" key="1">
    <citation type="submission" date="2015-01" db="EMBL/GenBank/DDBJ databases">
        <authorList>
            <person name="Durling Mikael"/>
        </authorList>
    </citation>
    <scope>NUCLEOTIDE SEQUENCE</scope>
</reference>
<gene>
    <name evidence="6" type="ORF">BN869_000012372_1</name>
</gene>